<evidence type="ECO:0000256" key="6">
    <source>
        <dbReference type="HAMAP-Rule" id="MF_00167"/>
    </source>
</evidence>
<dbReference type="PANTHER" id="PTHR34984">
    <property type="entry name" value="CARBON STORAGE REGULATOR"/>
    <property type="match status" value="1"/>
</dbReference>
<dbReference type="GO" id="GO:0045947">
    <property type="term" value="P:negative regulation of translational initiation"/>
    <property type="evidence" value="ECO:0007669"/>
    <property type="project" value="UniProtKB-UniRule"/>
</dbReference>
<keyword evidence="4 6" id="KW-0694">RNA-binding</keyword>
<comment type="subunit">
    <text evidence="6">Homodimer; the beta-strands of each monomer intercalate to form a hydrophobic core, while the alpha-helices form wings that extend away from the core.</text>
</comment>
<dbReference type="PANTHER" id="PTHR34984:SF1">
    <property type="entry name" value="CARBON STORAGE REGULATOR"/>
    <property type="match status" value="1"/>
</dbReference>
<keyword evidence="2 6" id="KW-0678">Repressor</keyword>
<dbReference type="InterPro" id="IPR036107">
    <property type="entry name" value="CsrA_sf"/>
</dbReference>
<keyword evidence="3 6" id="KW-0810">Translation regulation</keyword>
<sequence length="69" mass="7646">MLILMRKPGESIKIGDAITIRVVAVNGPQVKLGIDAPKEIAVHREEILNRIKEKTQAGYARSSEQTEPH</sequence>
<evidence type="ECO:0000256" key="5">
    <source>
        <dbReference type="ARBA" id="ARBA00023159"/>
    </source>
</evidence>
<accession>A0A1Y3NV28</accession>
<proteinExistence type="inferred from homology"/>
<evidence type="ECO:0000313" key="7">
    <source>
        <dbReference type="EMBL" id="OUM71479.1"/>
    </source>
</evidence>
<gene>
    <name evidence="6" type="primary">csrA</name>
    <name evidence="7" type="ORF">AUC60_22925</name>
</gene>
<dbReference type="InterPro" id="IPR003751">
    <property type="entry name" value="CsrA"/>
</dbReference>
<dbReference type="HAMAP" id="MF_00167">
    <property type="entry name" value="CsrA"/>
    <property type="match status" value="1"/>
</dbReference>
<comment type="caution">
    <text evidence="7">The sequence shown here is derived from an EMBL/GenBank/DDBJ whole genome shotgun (WGS) entry which is preliminary data.</text>
</comment>
<evidence type="ECO:0000256" key="3">
    <source>
        <dbReference type="ARBA" id="ARBA00022845"/>
    </source>
</evidence>
<comment type="similarity">
    <text evidence="6">Belongs to the CsrA/RsmA family.</text>
</comment>
<dbReference type="EMBL" id="LOHF01000026">
    <property type="protein sequence ID" value="OUM71479.1"/>
    <property type="molecule type" value="Genomic_DNA"/>
</dbReference>
<comment type="function">
    <text evidence="6">A key translational regulator that binds mRNA to regulate translation initiation and/or mRNA stability. Mediates global changes in gene expression, shifting from rapid growth to stress survival by linking envelope stress, the stringent response and the catabolite repression systems. Usually binds in the 5'-UTR; binding at or near the Shine-Dalgarno sequence prevents ribosome-binding, repressing translation, binding elsewhere in the 5'-UTR can activate translation and/or stabilize the mRNA. Its function is antagonized by small RNA(s).</text>
</comment>
<evidence type="ECO:0000256" key="4">
    <source>
        <dbReference type="ARBA" id="ARBA00022884"/>
    </source>
</evidence>
<dbReference type="OrthoDB" id="9809061at2"/>
<dbReference type="GO" id="GO:0006402">
    <property type="term" value="P:mRNA catabolic process"/>
    <property type="evidence" value="ECO:0007669"/>
    <property type="project" value="InterPro"/>
</dbReference>
<dbReference type="Gene3D" id="2.60.40.4380">
    <property type="entry name" value="Translational regulator CsrA"/>
    <property type="match status" value="1"/>
</dbReference>
<keyword evidence="5 6" id="KW-0010">Activator</keyword>
<name>A0A1Y3NV28_9PSED</name>
<dbReference type="FunFam" id="2.60.40.4380:FF:000002">
    <property type="entry name" value="Translational regulator CsrA"/>
    <property type="match status" value="1"/>
</dbReference>
<dbReference type="GO" id="GO:0005829">
    <property type="term" value="C:cytosol"/>
    <property type="evidence" value="ECO:0007669"/>
    <property type="project" value="TreeGrafter"/>
</dbReference>
<keyword evidence="8" id="KW-1185">Reference proteome</keyword>
<dbReference type="RefSeq" id="WP_087273284.1">
    <property type="nucleotide sequence ID" value="NZ_JBJGBV010000006.1"/>
</dbReference>
<dbReference type="GO" id="GO:0045948">
    <property type="term" value="P:positive regulation of translational initiation"/>
    <property type="evidence" value="ECO:0007669"/>
    <property type="project" value="UniProtKB-UniRule"/>
</dbReference>
<dbReference type="Pfam" id="PF02599">
    <property type="entry name" value="CsrA"/>
    <property type="match status" value="1"/>
</dbReference>
<protein>
    <recommendedName>
        <fullName evidence="6">Translational regulator CsrA</fullName>
    </recommendedName>
    <alternativeName>
        <fullName evidence="6">Carbon storage regulator</fullName>
    </alternativeName>
</protein>
<organism evidence="7 8">
    <name type="scientific">Pseudomonas caspiana</name>
    <dbReference type="NCBI Taxonomy" id="1451454"/>
    <lineage>
        <taxon>Bacteria</taxon>
        <taxon>Pseudomonadati</taxon>
        <taxon>Pseudomonadota</taxon>
        <taxon>Gammaproteobacteria</taxon>
        <taxon>Pseudomonadales</taxon>
        <taxon>Pseudomonadaceae</taxon>
        <taxon>Pseudomonas</taxon>
    </lineage>
</organism>
<dbReference type="NCBIfam" id="NF002469">
    <property type="entry name" value="PRK01712.1"/>
    <property type="match status" value="1"/>
</dbReference>
<dbReference type="AlphaFoldDB" id="A0A1Y3NV28"/>
<keyword evidence="1 6" id="KW-0963">Cytoplasm</keyword>
<evidence type="ECO:0000313" key="8">
    <source>
        <dbReference type="Proteomes" id="UP000195440"/>
    </source>
</evidence>
<dbReference type="GO" id="GO:0006109">
    <property type="term" value="P:regulation of carbohydrate metabolic process"/>
    <property type="evidence" value="ECO:0007669"/>
    <property type="project" value="UniProtKB-UniRule"/>
</dbReference>
<dbReference type="NCBIfam" id="TIGR00202">
    <property type="entry name" value="csrA"/>
    <property type="match status" value="1"/>
</dbReference>
<dbReference type="GO" id="GO:0048027">
    <property type="term" value="F:mRNA 5'-UTR binding"/>
    <property type="evidence" value="ECO:0007669"/>
    <property type="project" value="UniProtKB-UniRule"/>
</dbReference>
<dbReference type="Proteomes" id="UP000195440">
    <property type="component" value="Unassembled WGS sequence"/>
</dbReference>
<evidence type="ECO:0000256" key="1">
    <source>
        <dbReference type="ARBA" id="ARBA00022490"/>
    </source>
</evidence>
<evidence type="ECO:0000256" key="2">
    <source>
        <dbReference type="ARBA" id="ARBA00022491"/>
    </source>
</evidence>
<dbReference type="SUPFAM" id="SSF117130">
    <property type="entry name" value="CsrA-like"/>
    <property type="match status" value="1"/>
</dbReference>
<comment type="subcellular location">
    <subcellularLocation>
        <location evidence="6">Cytoplasm</location>
    </subcellularLocation>
</comment>
<reference evidence="7 8" key="1">
    <citation type="journal article" date="2017" name="Syst. Appl. Microbiol.">
        <title>Pseudomonas caspiana sp. nov., a citrus pathogen in the Pseudomonas syringae phylogenetic group.</title>
        <authorList>
            <person name="Busquets A."/>
            <person name="Gomila M."/>
            <person name="Beiki F."/>
            <person name="Mulet M."/>
            <person name="Rahimian H."/>
            <person name="Garcia-Valdes E."/>
            <person name="Lalucat J."/>
        </authorList>
    </citation>
    <scope>NUCLEOTIDE SEQUENCE [LARGE SCALE GENOMIC DNA]</scope>
    <source>
        <strain evidence="7 8">FBF102</strain>
    </source>
</reference>